<evidence type="ECO:0000259" key="4">
    <source>
        <dbReference type="SMART" id="SM01274"/>
    </source>
</evidence>
<dbReference type="GeneID" id="97548294"/>
<dbReference type="InterPro" id="IPR036291">
    <property type="entry name" value="NAD(P)-bd_dom_sf"/>
</dbReference>
<dbReference type="OrthoDB" id="45556at2157"/>
<dbReference type="EMBL" id="QGMY01000016">
    <property type="protein sequence ID" value="PWR70172.1"/>
    <property type="molecule type" value="Genomic_DNA"/>
</dbReference>
<name>A0A2V2MPZ0_9EURY</name>
<dbReference type="PANTHER" id="PTHR43237">
    <property type="entry name" value="NADP-DEPENDENT MALIC ENZYME"/>
    <property type="match status" value="1"/>
</dbReference>
<keyword evidence="2" id="KW-0560">Oxidoreductase</keyword>
<comment type="caution">
    <text evidence="5">The sequence shown here is derived from an EMBL/GenBank/DDBJ whole genome shotgun (WGS) entry which is preliminary data.</text>
</comment>
<evidence type="ECO:0000313" key="5">
    <source>
        <dbReference type="EMBL" id="PWR70172.1"/>
    </source>
</evidence>
<organism evidence="5 6">
    <name type="scientific">Methanospirillum lacunae</name>
    <dbReference type="NCBI Taxonomy" id="668570"/>
    <lineage>
        <taxon>Archaea</taxon>
        <taxon>Methanobacteriati</taxon>
        <taxon>Methanobacteriota</taxon>
        <taxon>Stenosarchaea group</taxon>
        <taxon>Methanomicrobia</taxon>
        <taxon>Methanomicrobiales</taxon>
        <taxon>Methanospirillaceae</taxon>
        <taxon>Methanospirillum</taxon>
    </lineage>
</organism>
<dbReference type="Proteomes" id="UP000245657">
    <property type="component" value="Unassembled WGS sequence"/>
</dbReference>
<dbReference type="InterPro" id="IPR012302">
    <property type="entry name" value="Malic_NAD-bd"/>
</dbReference>
<comment type="similarity">
    <text evidence="1">Belongs to the malic enzymes family.</text>
</comment>
<dbReference type="InterPro" id="IPR045213">
    <property type="entry name" value="Malic_NAD-bd_bact_type"/>
</dbReference>
<evidence type="ECO:0000256" key="2">
    <source>
        <dbReference type="ARBA" id="ARBA00023002"/>
    </source>
</evidence>
<gene>
    <name evidence="5" type="ORF">DK846_15660</name>
</gene>
<evidence type="ECO:0000256" key="1">
    <source>
        <dbReference type="ARBA" id="ARBA00008785"/>
    </source>
</evidence>
<accession>A0A2V2MPZ0</accession>
<dbReference type="PANTHER" id="PTHR43237:SF4">
    <property type="entry name" value="NADP-DEPENDENT MALIC ENZYME"/>
    <property type="match status" value="1"/>
</dbReference>
<dbReference type="SUPFAM" id="SSF51735">
    <property type="entry name" value="NAD(P)-binding Rossmann-fold domains"/>
    <property type="match status" value="1"/>
</dbReference>
<dbReference type="PIRSF" id="PIRSF000106">
    <property type="entry name" value="ME"/>
    <property type="match status" value="1"/>
</dbReference>
<reference evidence="5 6" key="1">
    <citation type="submission" date="2018-05" db="EMBL/GenBank/DDBJ databases">
        <title>Draft genome of Methanospirillum lacunae Ki8-1.</title>
        <authorList>
            <person name="Dueholm M.S."/>
            <person name="Nielsen P.H."/>
            <person name="Bakmann L.F."/>
            <person name="Otzen D.E."/>
        </authorList>
    </citation>
    <scope>NUCLEOTIDE SEQUENCE [LARGE SCALE GENOMIC DNA]</scope>
    <source>
        <strain evidence="5 6">Ki8-1</strain>
    </source>
</reference>
<dbReference type="Gene3D" id="3.40.50.720">
    <property type="entry name" value="NAD(P)-binding Rossmann-like Domain"/>
    <property type="match status" value="1"/>
</dbReference>
<dbReference type="Pfam" id="PF03949">
    <property type="entry name" value="Malic_M"/>
    <property type="match status" value="1"/>
</dbReference>
<dbReference type="InterPro" id="IPR037062">
    <property type="entry name" value="Malic_N_dom_sf"/>
</dbReference>
<dbReference type="InterPro" id="IPR001891">
    <property type="entry name" value="Malic_OxRdtase"/>
</dbReference>
<evidence type="ECO:0000259" key="3">
    <source>
        <dbReference type="SMART" id="SM00919"/>
    </source>
</evidence>
<sequence>MDGDNRPDIGQDSLALHAAHSGKLEIRSKVPLSSRDDLSRAYTPGVAEVCRRIADDPDTVWKYTLKSNTIAIVSDGTAVLGLGNIGPFAGIPVMEGKAILFKEFAGVDAFPICLDAKSEDIVRIIRSLAPVFGGINLEDIAAPACFEIEEELQDLGIPVMHDDQHGAAVAVLAAIINACKVTEKRFEDLRVVVCGAGAAGYAVCRLLKCIGYDTQSCTPVRELIACDTSGIIYRGRPGLYKNKYKFILGDETNSMHRIGTLADAMKGADVFVGVSVANLVTEEMIRAMGSDPIVLSLANPVPEIMPDKARAAGAAIVGTGRSDYPNQVNNVLAFPGIFRGALDARATRITDEMKIAAAHAIAECVRNPTSEKILPDPLDRGVVTAVALAVKQAAISGGVARDM</sequence>
<dbReference type="Gene3D" id="3.40.50.10380">
    <property type="entry name" value="Malic enzyme, N-terminal domain"/>
    <property type="match status" value="1"/>
</dbReference>
<dbReference type="GO" id="GO:0051287">
    <property type="term" value="F:NAD binding"/>
    <property type="evidence" value="ECO:0007669"/>
    <property type="project" value="InterPro"/>
</dbReference>
<dbReference type="SMART" id="SM01274">
    <property type="entry name" value="malic"/>
    <property type="match status" value="1"/>
</dbReference>
<dbReference type="Pfam" id="PF00390">
    <property type="entry name" value="malic"/>
    <property type="match status" value="1"/>
</dbReference>
<dbReference type="InterPro" id="IPR051674">
    <property type="entry name" value="Malate_Decarboxylase"/>
</dbReference>
<proteinExistence type="inferred from homology"/>
<keyword evidence="6" id="KW-1185">Reference proteome</keyword>
<dbReference type="SMART" id="SM00919">
    <property type="entry name" value="Malic_M"/>
    <property type="match status" value="1"/>
</dbReference>
<dbReference type="SUPFAM" id="SSF53223">
    <property type="entry name" value="Aminoacid dehydrogenase-like, N-terminal domain"/>
    <property type="match status" value="1"/>
</dbReference>
<dbReference type="GO" id="GO:0016616">
    <property type="term" value="F:oxidoreductase activity, acting on the CH-OH group of donors, NAD or NADP as acceptor"/>
    <property type="evidence" value="ECO:0007669"/>
    <property type="project" value="InterPro"/>
</dbReference>
<feature type="domain" description="Malic enzyme N-terminal" evidence="4">
    <location>
        <begin position="21"/>
        <end position="153"/>
    </location>
</feature>
<dbReference type="AlphaFoldDB" id="A0A2V2MPZ0"/>
<protein>
    <submittedName>
        <fullName evidence="5">NAD-dependent malic enzyme</fullName>
    </submittedName>
</protein>
<evidence type="ECO:0000313" key="6">
    <source>
        <dbReference type="Proteomes" id="UP000245657"/>
    </source>
</evidence>
<feature type="domain" description="Malic enzyme NAD-binding" evidence="3">
    <location>
        <begin position="164"/>
        <end position="395"/>
    </location>
</feature>
<dbReference type="CDD" id="cd05311">
    <property type="entry name" value="NAD_bind_2_malic_enz"/>
    <property type="match status" value="1"/>
</dbReference>
<dbReference type="RefSeq" id="WP_109969934.1">
    <property type="nucleotide sequence ID" value="NZ_CP176093.1"/>
</dbReference>
<dbReference type="InterPro" id="IPR046346">
    <property type="entry name" value="Aminoacid_DH-like_N_sf"/>
</dbReference>
<dbReference type="InterPro" id="IPR012301">
    <property type="entry name" value="Malic_N_dom"/>
</dbReference>
<dbReference type="GO" id="GO:0004470">
    <property type="term" value="F:malic enzyme activity"/>
    <property type="evidence" value="ECO:0007669"/>
    <property type="project" value="InterPro"/>
</dbReference>
<dbReference type="FunFam" id="3.40.50.720:FF:000095">
    <property type="entry name" value="NADP-dependent malic enzyme"/>
    <property type="match status" value="1"/>
</dbReference>